<comment type="caution">
    <text evidence="1">The sequence shown here is derived from an EMBL/GenBank/DDBJ whole genome shotgun (WGS) entry which is preliminary data.</text>
</comment>
<proteinExistence type="predicted"/>
<keyword evidence="2" id="KW-1185">Reference proteome</keyword>
<name>A0ABN2BTC4_9ACTN</name>
<evidence type="ECO:0000313" key="1">
    <source>
        <dbReference type="EMBL" id="GAA1547236.1"/>
    </source>
</evidence>
<sequence length="63" mass="7097">MEAAEYADVLGCEPTPLFQSFWLTDEPADGAEVFSLMRTSDLGPDAYLDHFFDNGDEHQRVVE</sequence>
<accession>A0ABN2BTC4</accession>
<gene>
    <name evidence="1" type="ORF">GCM10009788_56710</name>
</gene>
<protein>
    <submittedName>
        <fullName evidence="1">Uncharacterized protein</fullName>
    </submittedName>
</protein>
<reference evidence="1 2" key="1">
    <citation type="journal article" date="2019" name="Int. J. Syst. Evol. Microbiol.">
        <title>The Global Catalogue of Microorganisms (GCM) 10K type strain sequencing project: providing services to taxonomists for standard genome sequencing and annotation.</title>
        <authorList>
            <consortium name="The Broad Institute Genomics Platform"/>
            <consortium name="The Broad Institute Genome Sequencing Center for Infectious Disease"/>
            <person name="Wu L."/>
            <person name="Ma J."/>
        </authorList>
    </citation>
    <scope>NUCLEOTIDE SEQUENCE [LARGE SCALE GENOMIC DNA]</scope>
    <source>
        <strain evidence="1 2">JCM 14942</strain>
    </source>
</reference>
<dbReference type="RefSeq" id="WP_141003780.1">
    <property type="nucleotide sequence ID" value="NZ_BAAAOR010000047.1"/>
</dbReference>
<organism evidence="1 2">
    <name type="scientific">Nocardioides humi</name>
    <dbReference type="NCBI Taxonomy" id="449461"/>
    <lineage>
        <taxon>Bacteria</taxon>
        <taxon>Bacillati</taxon>
        <taxon>Actinomycetota</taxon>
        <taxon>Actinomycetes</taxon>
        <taxon>Propionibacteriales</taxon>
        <taxon>Nocardioidaceae</taxon>
        <taxon>Nocardioides</taxon>
    </lineage>
</organism>
<dbReference type="Proteomes" id="UP001500842">
    <property type="component" value="Unassembled WGS sequence"/>
</dbReference>
<evidence type="ECO:0000313" key="2">
    <source>
        <dbReference type="Proteomes" id="UP001500842"/>
    </source>
</evidence>
<dbReference type="EMBL" id="BAAAOR010000047">
    <property type="protein sequence ID" value="GAA1547236.1"/>
    <property type="molecule type" value="Genomic_DNA"/>
</dbReference>